<protein>
    <submittedName>
        <fullName evidence="8">NlpC/P60 family protein</fullName>
    </submittedName>
</protein>
<proteinExistence type="inferred from homology"/>
<dbReference type="AlphaFoldDB" id="A0A1G7SZU9"/>
<dbReference type="GO" id="GO:0008234">
    <property type="term" value="F:cysteine-type peptidase activity"/>
    <property type="evidence" value="ECO:0007669"/>
    <property type="project" value="UniProtKB-KW"/>
</dbReference>
<gene>
    <name evidence="8" type="ORF">SAMN05216571_10885</name>
</gene>
<comment type="similarity">
    <text evidence="1">Belongs to the peptidase C40 family.</text>
</comment>
<dbReference type="Pfam" id="PF00877">
    <property type="entry name" value="NLPC_P60"/>
    <property type="match status" value="1"/>
</dbReference>
<evidence type="ECO:0000313" key="8">
    <source>
        <dbReference type="EMBL" id="SDG28626.1"/>
    </source>
</evidence>
<evidence type="ECO:0000256" key="6">
    <source>
        <dbReference type="SAM" id="SignalP"/>
    </source>
</evidence>
<evidence type="ECO:0000256" key="2">
    <source>
        <dbReference type="ARBA" id="ARBA00022670"/>
    </source>
</evidence>
<keyword evidence="4" id="KW-0378">Hydrolase</keyword>
<evidence type="ECO:0000256" key="1">
    <source>
        <dbReference type="ARBA" id="ARBA00007074"/>
    </source>
</evidence>
<dbReference type="PANTHER" id="PTHR47360">
    <property type="entry name" value="MUREIN DD-ENDOPEPTIDASE MEPS/MUREIN LD-CARBOXYPEPTIDASE"/>
    <property type="match status" value="1"/>
</dbReference>
<dbReference type="EMBL" id="FNCI01000008">
    <property type="protein sequence ID" value="SDG28626.1"/>
    <property type="molecule type" value="Genomic_DNA"/>
</dbReference>
<dbReference type="InterPro" id="IPR052062">
    <property type="entry name" value="Murein_DD/LD_carboxypeptidase"/>
</dbReference>
<evidence type="ECO:0000256" key="5">
    <source>
        <dbReference type="ARBA" id="ARBA00022807"/>
    </source>
</evidence>
<dbReference type="InterPro" id="IPR038765">
    <property type="entry name" value="Papain-like_cys_pep_sf"/>
</dbReference>
<reference evidence="8 9" key="1">
    <citation type="submission" date="2016-10" db="EMBL/GenBank/DDBJ databases">
        <authorList>
            <person name="de Groot N.N."/>
        </authorList>
    </citation>
    <scope>NUCLEOTIDE SEQUENCE [LARGE SCALE GENOMIC DNA]</scope>
    <source>
        <strain evidence="8 9">BH539</strain>
    </source>
</reference>
<keyword evidence="3 6" id="KW-0732">Signal</keyword>
<dbReference type="STRING" id="284577.SAMN05216571_10885"/>
<dbReference type="PROSITE" id="PS51257">
    <property type="entry name" value="PROKAR_LIPOPROTEIN"/>
    <property type="match status" value="1"/>
</dbReference>
<keyword evidence="9" id="KW-1185">Reference proteome</keyword>
<keyword evidence="5" id="KW-0788">Thiol protease</keyword>
<evidence type="ECO:0000256" key="3">
    <source>
        <dbReference type="ARBA" id="ARBA00022729"/>
    </source>
</evidence>
<feature type="signal peptide" evidence="6">
    <location>
        <begin position="1"/>
        <end position="20"/>
    </location>
</feature>
<evidence type="ECO:0000313" key="9">
    <source>
        <dbReference type="Proteomes" id="UP000198641"/>
    </source>
</evidence>
<evidence type="ECO:0000256" key="4">
    <source>
        <dbReference type="ARBA" id="ARBA00022801"/>
    </source>
</evidence>
<dbReference type="GO" id="GO:0006508">
    <property type="term" value="P:proteolysis"/>
    <property type="evidence" value="ECO:0007669"/>
    <property type="project" value="UniProtKB-KW"/>
</dbReference>
<accession>A0A1G7SZU9</accession>
<dbReference type="RefSeq" id="WP_092526186.1">
    <property type="nucleotide sequence ID" value="NZ_FNCI01000008.1"/>
</dbReference>
<sequence length="202" mass="22514">MSRIAVTTVLLALLAGLAGCATSPPPASEVPPDYFAMQLPGLSRGPMSPVDNPLLDHQELRHPSREVIRDALLEEHERWLGTPYRLGGQSRHGIDCSALIQTIFRERFETELPRTTSQQVHQGRRVERGNLKAGDLVFFRPPGSYRHAGIYVGDGFFLHASSSQGVALSRLDNSYWRRYFWQARRPLAPTQLAQRALLASSG</sequence>
<feature type="chain" id="PRO_5011603170" evidence="6">
    <location>
        <begin position="21"/>
        <end position="202"/>
    </location>
</feature>
<dbReference type="Proteomes" id="UP000198641">
    <property type="component" value="Unassembled WGS sequence"/>
</dbReference>
<keyword evidence="2" id="KW-0645">Protease</keyword>
<feature type="domain" description="NlpC/P60" evidence="7">
    <location>
        <begin position="66"/>
        <end position="187"/>
    </location>
</feature>
<evidence type="ECO:0000259" key="7">
    <source>
        <dbReference type="PROSITE" id="PS51935"/>
    </source>
</evidence>
<dbReference type="PANTHER" id="PTHR47360:SF1">
    <property type="entry name" value="ENDOPEPTIDASE NLPC-RELATED"/>
    <property type="match status" value="1"/>
</dbReference>
<dbReference type="SUPFAM" id="SSF54001">
    <property type="entry name" value="Cysteine proteinases"/>
    <property type="match status" value="1"/>
</dbReference>
<dbReference type="InterPro" id="IPR000064">
    <property type="entry name" value="NLP_P60_dom"/>
</dbReference>
<dbReference type="PROSITE" id="PS51935">
    <property type="entry name" value="NLPC_P60"/>
    <property type="match status" value="1"/>
</dbReference>
<dbReference type="OrthoDB" id="9807055at2"/>
<name>A0A1G7SZU9_9GAMM</name>
<organism evidence="8 9">
    <name type="scientific">Onishia taeanensis</name>
    <dbReference type="NCBI Taxonomy" id="284577"/>
    <lineage>
        <taxon>Bacteria</taxon>
        <taxon>Pseudomonadati</taxon>
        <taxon>Pseudomonadota</taxon>
        <taxon>Gammaproteobacteria</taxon>
        <taxon>Oceanospirillales</taxon>
        <taxon>Halomonadaceae</taxon>
        <taxon>Onishia</taxon>
    </lineage>
</organism>
<dbReference type="Gene3D" id="3.90.1720.10">
    <property type="entry name" value="endopeptidase domain like (from Nostoc punctiforme)"/>
    <property type="match status" value="1"/>
</dbReference>